<keyword evidence="2" id="KW-0472">Membrane</keyword>
<dbReference type="AlphaFoldDB" id="A0A2U2RKP4"/>
<gene>
    <name evidence="3" type="ORF">DEO23_05385</name>
</gene>
<proteinExistence type="predicted"/>
<evidence type="ECO:0000256" key="2">
    <source>
        <dbReference type="SAM" id="Phobius"/>
    </source>
</evidence>
<feature type="transmembrane region" description="Helical" evidence="2">
    <location>
        <begin position="197"/>
        <end position="226"/>
    </location>
</feature>
<dbReference type="EMBL" id="QFKX01000002">
    <property type="protein sequence ID" value="PWH06406.1"/>
    <property type="molecule type" value="Genomic_DNA"/>
</dbReference>
<feature type="transmembrane region" description="Helical" evidence="2">
    <location>
        <begin position="115"/>
        <end position="137"/>
    </location>
</feature>
<comment type="caution">
    <text evidence="3">The sequence shown here is derived from an EMBL/GenBank/DDBJ whole genome shotgun (WGS) entry which is preliminary data.</text>
</comment>
<feature type="transmembrane region" description="Helical" evidence="2">
    <location>
        <begin position="173"/>
        <end position="191"/>
    </location>
</feature>
<keyword evidence="2" id="KW-1133">Transmembrane helix</keyword>
<feature type="transmembrane region" description="Helical" evidence="2">
    <location>
        <begin position="390"/>
        <end position="410"/>
    </location>
</feature>
<protein>
    <recommendedName>
        <fullName evidence="5">Glycosyltransferase RgtA/B/C/D-like domain-containing protein</fullName>
    </recommendedName>
</protein>
<evidence type="ECO:0000313" key="4">
    <source>
        <dbReference type="Proteomes" id="UP000245590"/>
    </source>
</evidence>
<organism evidence="3 4">
    <name type="scientific">Brachybacterium endophyticum</name>
    <dbReference type="NCBI Taxonomy" id="2182385"/>
    <lineage>
        <taxon>Bacteria</taxon>
        <taxon>Bacillati</taxon>
        <taxon>Actinomycetota</taxon>
        <taxon>Actinomycetes</taxon>
        <taxon>Micrococcales</taxon>
        <taxon>Dermabacteraceae</taxon>
        <taxon>Brachybacterium</taxon>
    </lineage>
</organism>
<feature type="transmembrane region" description="Helical" evidence="2">
    <location>
        <begin position="452"/>
        <end position="470"/>
    </location>
</feature>
<keyword evidence="2" id="KW-0812">Transmembrane</keyword>
<feature type="transmembrane region" description="Helical" evidence="2">
    <location>
        <begin position="327"/>
        <end position="346"/>
    </location>
</feature>
<feature type="transmembrane region" description="Helical" evidence="2">
    <location>
        <begin position="477"/>
        <end position="493"/>
    </location>
</feature>
<evidence type="ECO:0000256" key="1">
    <source>
        <dbReference type="SAM" id="MobiDB-lite"/>
    </source>
</evidence>
<dbReference type="Proteomes" id="UP000245590">
    <property type="component" value="Unassembled WGS sequence"/>
</dbReference>
<feature type="compositionally biased region" description="Basic and acidic residues" evidence="1">
    <location>
        <begin position="15"/>
        <end position="27"/>
    </location>
</feature>
<evidence type="ECO:0000313" key="3">
    <source>
        <dbReference type="EMBL" id="PWH06406.1"/>
    </source>
</evidence>
<keyword evidence="4" id="KW-1185">Reference proteome</keyword>
<feature type="transmembrane region" description="Helical" evidence="2">
    <location>
        <begin position="292"/>
        <end position="315"/>
    </location>
</feature>
<feature type="transmembrane region" description="Helical" evidence="2">
    <location>
        <begin position="233"/>
        <end position="250"/>
    </location>
</feature>
<feature type="transmembrane region" description="Helical" evidence="2">
    <location>
        <begin position="38"/>
        <end position="57"/>
    </location>
</feature>
<accession>A0A2U2RKP4</accession>
<feature type="region of interest" description="Disordered" evidence="1">
    <location>
        <begin position="1"/>
        <end position="33"/>
    </location>
</feature>
<evidence type="ECO:0008006" key="5">
    <source>
        <dbReference type="Google" id="ProtNLM"/>
    </source>
</evidence>
<sequence>MRRRDESTPPTALRASHERVVHGDRSQQEPPGTARSPLWWVLAVITVATCIVLHIVVAQSAVAPRTPWDEIHPLQIARMLSGDNDVPRLSGSGYYPGWAILMTPIWWFTHDPETVYRAAIVLGNVIGVATIVPLSMVGRHLRMTAPQAIAAAGLAMCLPGRIEPSDYAMSEQLLMFCYAWAVLGMFALWRRPTWWRLALFVLAIAAAYLTHTRALALVLTAVVWLLLFSRRSVAKAVVGVLLLLVSWWGVDRVAAAINHRMLLSGSSKSDLALQALTQARPEALAQLLAGQVWAQLVGTAGLFALGAVVIVVWTLREVRTLHLGPGAFLFGLTLSTVGMSVVWWYQPEALWGDSFHGLEAWVYSRYIDQVAPFLVLVAVAVLLRRVSAAVIGIALGVVVLVSAVVVLWVAPHAPLWLGLTTNTAAVNSWQSTFPERPFHEPLTPTFTGPNRFWLWASLATTVGVLATLLLRRLPRSAVALLLVAAVVMSLWANQDQRRAAPKKVGASLAKVDRATASAEPEPVDVDLSCRSNGLGTAEMVNWAGYWYSPRPVRLADPPQGEPFRSDLVISCQDGSTMRERGAELVTGGSSYSFRLWVLPGPLQDQLARDGLLEK</sequence>
<name>A0A2U2RKP4_9MICO</name>
<reference evidence="3 4" key="1">
    <citation type="submission" date="2018-05" db="EMBL/GenBank/DDBJ databases">
        <title>Brachybacterium sp. M1HQ-2T, whole genome shotgun sequence.</title>
        <authorList>
            <person name="Tuo L."/>
        </authorList>
    </citation>
    <scope>NUCLEOTIDE SEQUENCE [LARGE SCALE GENOMIC DNA]</scope>
    <source>
        <strain evidence="3 4">M1HQ-2</strain>
    </source>
</reference>
<feature type="transmembrane region" description="Helical" evidence="2">
    <location>
        <begin position="366"/>
        <end position="383"/>
    </location>
</feature>